<dbReference type="CDD" id="cd01347">
    <property type="entry name" value="ligand_gated_channel"/>
    <property type="match status" value="1"/>
</dbReference>
<feature type="domain" description="TonB-dependent receptor-like beta-barrel" evidence="14">
    <location>
        <begin position="292"/>
        <end position="633"/>
    </location>
</feature>
<dbReference type="GO" id="GO:0015344">
    <property type="term" value="F:siderophore uptake transmembrane transporter activity"/>
    <property type="evidence" value="ECO:0007669"/>
    <property type="project" value="TreeGrafter"/>
</dbReference>
<dbReference type="InterPro" id="IPR039426">
    <property type="entry name" value="TonB-dep_rcpt-like"/>
</dbReference>
<organism evidence="16 17">
    <name type="scientific">Iodobacter ciconiae</name>
    <dbReference type="NCBI Taxonomy" id="2496266"/>
    <lineage>
        <taxon>Bacteria</taxon>
        <taxon>Pseudomonadati</taxon>
        <taxon>Pseudomonadota</taxon>
        <taxon>Betaproteobacteria</taxon>
        <taxon>Neisseriales</taxon>
        <taxon>Chitinibacteraceae</taxon>
        <taxon>Iodobacter</taxon>
    </lineage>
</organism>
<evidence type="ECO:0000256" key="3">
    <source>
        <dbReference type="ARBA" id="ARBA00022448"/>
    </source>
</evidence>
<evidence type="ECO:0000256" key="6">
    <source>
        <dbReference type="ARBA" id="ARBA00022729"/>
    </source>
</evidence>
<dbReference type="InterPro" id="IPR012910">
    <property type="entry name" value="Plug_dom"/>
</dbReference>
<evidence type="ECO:0000256" key="5">
    <source>
        <dbReference type="ARBA" id="ARBA00022692"/>
    </source>
</evidence>
<keyword evidence="3 11" id="KW-0813">Transport</keyword>
<reference evidence="16 17" key="1">
    <citation type="submission" date="2018-12" db="EMBL/GenBank/DDBJ databases">
        <title>Complete genome sequence of Iodobacter sp. H11R3.</title>
        <authorList>
            <person name="Bae J.-W."/>
        </authorList>
    </citation>
    <scope>NUCLEOTIDE SEQUENCE [LARGE SCALE GENOMIC DNA]</scope>
    <source>
        <strain evidence="16 17">H11R3</strain>
    </source>
</reference>
<feature type="signal peptide" evidence="13">
    <location>
        <begin position="1"/>
        <end position="16"/>
    </location>
</feature>
<dbReference type="KEGG" id="iod:EJO50_09340"/>
<dbReference type="InterPro" id="IPR036942">
    <property type="entry name" value="Beta-barrel_TonB_sf"/>
</dbReference>
<evidence type="ECO:0000259" key="14">
    <source>
        <dbReference type="Pfam" id="PF00593"/>
    </source>
</evidence>
<evidence type="ECO:0000256" key="4">
    <source>
        <dbReference type="ARBA" id="ARBA00022452"/>
    </source>
</evidence>
<evidence type="ECO:0000256" key="13">
    <source>
        <dbReference type="SAM" id="SignalP"/>
    </source>
</evidence>
<evidence type="ECO:0000256" key="8">
    <source>
        <dbReference type="ARBA" id="ARBA00023136"/>
    </source>
</evidence>
<dbReference type="Pfam" id="PF00593">
    <property type="entry name" value="TonB_dep_Rec_b-barrel"/>
    <property type="match status" value="1"/>
</dbReference>
<dbReference type="AlphaFoldDB" id="A0A3S8ZTC5"/>
<dbReference type="Pfam" id="PF07715">
    <property type="entry name" value="Plug"/>
    <property type="match status" value="1"/>
</dbReference>
<keyword evidence="17" id="KW-1185">Reference proteome</keyword>
<keyword evidence="10 11" id="KW-0998">Cell outer membrane</keyword>
<dbReference type="Gene3D" id="2.40.170.20">
    <property type="entry name" value="TonB-dependent receptor, beta-barrel domain"/>
    <property type="match status" value="1"/>
</dbReference>
<dbReference type="InterPro" id="IPR000531">
    <property type="entry name" value="Beta-barrel_TonB"/>
</dbReference>
<keyword evidence="8 11" id="KW-0472">Membrane</keyword>
<evidence type="ECO:0000256" key="11">
    <source>
        <dbReference type="PROSITE-ProRule" id="PRU01360"/>
    </source>
</evidence>
<accession>A0A3S8ZTC5</accession>
<feature type="domain" description="TonB-dependent receptor plug" evidence="15">
    <location>
        <begin position="52"/>
        <end position="163"/>
    </location>
</feature>
<comment type="subcellular location">
    <subcellularLocation>
        <location evidence="1 11">Cell outer membrane</location>
        <topology evidence="1 11">Multi-pass membrane protein</topology>
    </subcellularLocation>
</comment>
<comment type="similarity">
    <text evidence="2 11 12">Belongs to the TonB-dependent receptor family.</text>
</comment>
<dbReference type="PANTHER" id="PTHR30069:SF29">
    <property type="entry name" value="HEMOGLOBIN AND HEMOGLOBIN-HAPTOGLOBIN-BINDING PROTEIN 1-RELATED"/>
    <property type="match status" value="1"/>
</dbReference>
<proteinExistence type="inferred from homology"/>
<name>A0A3S8ZTC5_9NEIS</name>
<dbReference type="InterPro" id="IPR037066">
    <property type="entry name" value="Plug_dom_sf"/>
</dbReference>
<keyword evidence="7 12" id="KW-0798">TonB box</keyword>
<dbReference type="PROSITE" id="PS52016">
    <property type="entry name" value="TONB_DEPENDENT_REC_3"/>
    <property type="match status" value="1"/>
</dbReference>
<dbReference type="SUPFAM" id="SSF56935">
    <property type="entry name" value="Porins"/>
    <property type="match status" value="1"/>
</dbReference>
<keyword evidence="9 16" id="KW-0675">Receptor</keyword>
<evidence type="ECO:0000256" key="1">
    <source>
        <dbReference type="ARBA" id="ARBA00004571"/>
    </source>
</evidence>
<dbReference type="Gene3D" id="2.170.130.10">
    <property type="entry name" value="TonB-dependent receptor, plug domain"/>
    <property type="match status" value="1"/>
</dbReference>
<dbReference type="GO" id="GO:0044718">
    <property type="term" value="P:siderophore transmembrane transport"/>
    <property type="evidence" value="ECO:0007669"/>
    <property type="project" value="TreeGrafter"/>
</dbReference>
<evidence type="ECO:0000256" key="9">
    <source>
        <dbReference type="ARBA" id="ARBA00023170"/>
    </source>
</evidence>
<dbReference type="PANTHER" id="PTHR30069">
    <property type="entry name" value="TONB-DEPENDENT OUTER MEMBRANE RECEPTOR"/>
    <property type="match status" value="1"/>
</dbReference>
<evidence type="ECO:0000259" key="15">
    <source>
        <dbReference type="Pfam" id="PF07715"/>
    </source>
</evidence>
<dbReference type="EMBL" id="CP034433">
    <property type="protein sequence ID" value="AZN36675.1"/>
    <property type="molecule type" value="Genomic_DNA"/>
</dbReference>
<evidence type="ECO:0000313" key="16">
    <source>
        <dbReference type="EMBL" id="AZN36675.1"/>
    </source>
</evidence>
<sequence>MKYLFLFFFLSSTAWAESDSAILSLEDLLDSPLINPPNNVDVSTASKFSQTIKNAPSAVRVMSRDDIQLFGYRTLGEILRSMPGLFTSYDGQNTFLGARGIAIPGDFNTRVLILIDGIRLNNNVFDSALVGNEFPLDVDLIDRVEYVPGPGSAIYGNNAFLGVVNVLTRGAASLRGAEASLEYGSFNTSKLRASMASRLDNGMEYLVSATQFRRGGPDHPVYMDYAIAAPEFKGNPATDSDLSRYLFAKLSMGGLQMTGAFASREKANPVLIGSVNSDESVAVMIKNGKTLNDSLHSFIGLTYDFEAFSDWNMQARLNYHEEEYKGHFPEYFFSEDLNTEKMIVFKENYKGRWWDGELHALYNQLPEHKILLGVEGRVNAEQFWHSYAEGFNTEKPMQQSSSYYAFFAQDEYKFADHFTLIAGARYDYTEYGNHFNPRLGLLWDPLDKTYIKLLYGSAFRNPNFFEQSQNKASNFRDAGAEKITTLELVAEHYLTPAAKLNGSVYHYKMNNLIGQSYIGNNLIYTNLQKIRSTGFETEFEQWFDSGIQAKLAYSLQKTTIGNGTELFNSPRHMLNFKFLLPFADSRWKLATELRYLSSVDIFYGMLPKQWLADMVLNGDINKNCSLSLSIHNLADTSSFEATRYLNFDRYSIKQDGRDIRLKINFRY</sequence>
<dbReference type="GO" id="GO:0009279">
    <property type="term" value="C:cell outer membrane"/>
    <property type="evidence" value="ECO:0007669"/>
    <property type="project" value="UniProtKB-SubCell"/>
</dbReference>
<evidence type="ECO:0000256" key="2">
    <source>
        <dbReference type="ARBA" id="ARBA00009810"/>
    </source>
</evidence>
<evidence type="ECO:0000256" key="12">
    <source>
        <dbReference type="RuleBase" id="RU003357"/>
    </source>
</evidence>
<feature type="chain" id="PRO_5019171792" evidence="13">
    <location>
        <begin position="17"/>
        <end position="667"/>
    </location>
</feature>
<dbReference type="OrthoDB" id="174652at2"/>
<protein>
    <submittedName>
        <fullName evidence="16">TonB-dependent receptor</fullName>
    </submittedName>
</protein>
<keyword evidence="6 13" id="KW-0732">Signal</keyword>
<gene>
    <name evidence="16" type="ORF">EJO50_09340</name>
</gene>
<evidence type="ECO:0000313" key="17">
    <source>
        <dbReference type="Proteomes" id="UP000282438"/>
    </source>
</evidence>
<evidence type="ECO:0000256" key="7">
    <source>
        <dbReference type="ARBA" id="ARBA00023077"/>
    </source>
</evidence>
<keyword evidence="4 11" id="KW-1134">Transmembrane beta strand</keyword>
<evidence type="ECO:0000256" key="10">
    <source>
        <dbReference type="ARBA" id="ARBA00023237"/>
    </source>
</evidence>
<keyword evidence="5 11" id="KW-0812">Transmembrane</keyword>
<dbReference type="Proteomes" id="UP000282438">
    <property type="component" value="Chromosome"/>
</dbReference>
<dbReference type="RefSeq" id="WP_125973586.1">
    <property type="nucleotide sequence ID" value="NZ_CP034433.1"/>
</dbReference>